<evidence type="ECO:0000256" key="10">
    <source>
        <dbReference type="ARBA" id="ARBA00023004"/>
    </source>
</evidence>
<sequence>MIPQTDISPADWRAQLREVITSGEDLLRLLHLRPEQVGYSSLAVQDFALKVPRAFVGRMRVGDPEDPLLRQVLASAEELLVTADYSADPVGETGDAIRHPGIIQKYHGRLLLMLSSGCAINCRYCFRRHFPYHSNQNSRREWLQALEHVATDTSISEVIFSGGDPLLVADEQLADLVERIATIPHVQRIRVHTRLPVVIPERVTPALLEALAGSRLQSTVVIHTNHANELDDKVAAAMQALRSAGITLLNQAVLLKGVNDSKQALVELSERLFALGVLPYYLHLLDKVQGAAHFDVSAQRAVVLADQVAAELPGYLVPRLVREEAGQPAKVGVNNGHALLAV</sequence>
<evidence type="ECO:0000256" key="4">
    <source>
        <dbReference type="ARBA" id="ARBA00008703"/>
    </source>
</evidence>
<keyword evidence="7" id="KW-0949">S-adenosyl-L-methionine</keyword>
<comment type="cofactor">
    <cofactor evidence="2 15">
        <name>pyridoxal 5'-phosphate</name>
        <dbReference type="ChEBI" id="CHEBI:597326"/>
    </cofactor>
</comment>
<dbReference type="Gene3D" id="3.20.20.70">
    <property type="entry name" value="Aldolase class I"/>
    <property type="match status" value="1"/>
</dbReference>
<feature type="domain" description="Radical SAM core" evidence="16">
    <location>
        <begin position="104"/>
        <end position="319"/>
    </location>
</feature>
<dbReference type="GO" id="GO:0051539">
    <property type="term" value="F:4 iron, 4 sulfur cluster binding"/>
    <property type="evidence" value="ECO:0007669"/>
    <property type="project" value="UniProtKB-KW"/>
</dbReference>
<comment type="caution">
    <text evidence="17">The sequence shown here is derived from an EMBL/GenBank/DDBJ whole genome shotgun (WGS) entry which is preliminary data.</text>
</comment>
<dbReference type="SFLD" id="SFLDG01070">
    <property type="entry name" value="PLP-dependent"/>
    <property type="match status" value="1"/>
</dbReference>
<dbReference type="GO" id="GO:0016853">
    <property type="term" value="F:isomerase activity"/>
    <property type="evidence" value="ECO:0007669"/>
    <property type="project" value="UniProtKB-KW"/>
</dbReference>
<dbReference type="NCBIfam" id="TIGR03821">
    <property type="entry name" value="EFP_modif_epmB"/>
    <property type="match status" value="1"/>
</dbReference>
<dbReference type="Pfam" id="PF04055">
    <property type="entry name" value="Radical_SAM"/>
    <property type="match status" value="1"/>
</dbReference>
<dbReference type="PIRSF" id="PIRSF004911">
    <property type="entry name" value="DUF160"/>
    <property type="match status" value="1"/>
</dbReference>
<reference evidence="17 18" key="1">
    <citation type="submission" date="2018-01" db="EMBL/GenBank/DDBJ databases">
        <title>The draft genome sequence of Halioglobus lutimaris HF004.</title>
        <authorList>
            <person name="Du Z.-J."/>
            <person name="Shi M.-J."/>
        </authorList>
    </citation>
    <scope>NUCLEOTIDE SEQUENCE [LARGE SCALE GENOMIC DNA]</scope>
    <source>
        <strain evidence="17 18">HF004</strain>
    </source>
</reference>
<comment type="similarity">
    <text evidence="4">Belongs to the radical SAM superfamily. KamA family.</text>
</comment>
<dbReference type="GO" id="GO:0046872">
    <property type="term" value="F:metal ion binding"/>
    <property type="evidence" value="ECO:0007669"/>
    <property type="project" value="UniProtKB-KW"/>
</dbReference>
<accession>A0A2N5X8J0</accession>
<evidence type="ECO:0000256" key="13">
    <source>
        <dbReference type="ARBA" id="ARBA00030756"/>
    </source>
</evidence>
<dbReference type="AlphaFoldDB" id="A0A2N5X8J0"/>
<keyword evidence="18" id="KW-1185">Reference proteome</keyword>
<dbReference type="PANTHER" id="PTHR30538">
    <property type="entry name" value="LYSINE 2,3-AMINOMUTASE-RELATED"/>
    <property type="match status" value="1"/>
</dbReference>
<keyword evidence="8 14" id="KW-0479">Metal-binding</keyword>
<organism evidence="17 18">
    <name type="scientific">Pseudohalioglobus lutimaris</name>
    <dbReference type="NCBI Taxonomy" id="1737061"/>
    <lineage>
        <taxon>Bacteria</taxon>
        <taxon>Pseudomonadati</taxon>
        <taxon>Pseudomonadota</taxon>
        <taxon>Gammaproteobacteria</taxon>
        <taxon>Cellvibrionales</taxon>
        <taxon>Halieaceae</taxon>
        <taxon>Pseudohalioglobus</taxon>
    </lineage>
</organism>
<evidence type="ECO:0000256" key="7">
    <source>
        <dbReference type="ARBA" id="ARBA00022691"/>
    </source>
</evidence>
<keyword evidence="10" id="KW-0408">Iron</keyword>
<dbReference type="InterPro" id="IPR003739">
    <property type="entry name" value="Lys_aminomutase/Glu_NH3_mut"/>
</dbReference>
<evidence type="ECO:0000256" key="9">
    <source>
        <dbReference type="ARBA" id="ARBA00022898"/>
    </source>
</evidence>
<dbReference type="PROSITE" id="PS51918">
    <property type="entry name" value="RADICAL_SAM"/>
    <property type="match status" value="1"/>
</dbReference>
<dbReference type="PANTHER" id="PTHR30538:SF1">
    <property type="entry name" value="L-LYSINE 2,3-AMINOMUTASE"/>
    <property type="match status" value="1"/>
</dbReference>
<dbReference type="OrthoDB" id="9770937at2"/>
<evidence type="ECO:0000256" key="8">
    <source>
        <dbReference type="ARBA" id="ARBA00022723"/>
    </source>
</evidence>
<dbReference type="SFLD" id="SFLDF00314">
    <property type="entry name" value="L-lysine_2_3-aminomutase_(yjeK"/>
    <property type="match status" value="1"/>
</dbReference>
<dbReference type="SUPFAM" id="SSF102114">
    <property type="entry name" value="Radical SAM enzymes"/>
    <property type="match status" value="1"/>
</dbReference>
<dbReference type="InterPro" id="IPR013785">
    <property type="entry name" value="Aldolase_TIM"/>
</dbReference>
<evidence type="ECO:0000256" key="2">
    <source>
        <dbReference type="ARBA" id="ARBA00001933"/>
    </source>
</evidence>
<dbReference type="EMBL" id="PKUS01000001">
    <property type="protein sequence ID" value="PLW70779.1"/>
    <property type="molecule type" value="Genomic_DNA"/>
</dbReference>
<evidence type="ECO:0000259" key="16">
    <source>
        <dbReference type="PROSITE" id="PS51918"/>
    </source>
</evidence>
<feature type="binding site" evidence="14">
    <location>
        <position position="118"/>
    </location>
    <ligand>
        <name>[4Fe-4S] cluster</name>
        <dbReference type="ChEBI" id="CHEBI:49883"/>
        <note>4Fe-4S-S-AdoMet</note>
    </ligand>
</feature>
<evidence type="ECO:0000256" key="3">
    <source>
        <dbReference type="ARBA" id="ARBA00001966"/>
    </source>
</evidence>
<protein>
    <recommendedName>
        <fullName evidence="5">L-lysine 2,3-aminomutase</fullName>
    </recommendedName>
    <alternativeName>
        <fullName evidence="13">EF-P post-translational modification enzyme B</fullName>
    </alternativeName>
</protein>
<dbReference type="Proteomes" id="UP000235005">
    <property type="component" value="Unassembled WGS sequence"/>
</dbReference>
<feature type="binding site" evidence="14">
    <location>
        <position position="122"/>
    </location>
    <ligand>
        <name>[4Fe-4S] cluster</name>
        <dbReference type="ChEBI" id="CHEBI:49883"/>
        <note>4Fe-4S-S-AdoMet</note>
    </ligand>
</feature>
<comment type="catalytic activity">
    <reaction evidence="1">
        <text>L-lysine = D-beta-lysine</text>
        <dbReference type="Rhea" id="RHEA:44148"/>
        <dbReference type="ChEBI" id="CHEBI:32551"/>
        <dbReference type="ChEBI" id="CHEBI:84138"/>
    </reaction>
</comment>
<evidence type="ECO:0000256" key="14">
    <source>
        <dbReference type="PIRSR" id="PIRSR004911-1"/>
    </source>
</evidence>
<dbReference type="CDD" id="cd01335">
    <property type="entry name" value="Radical_SAM"/>
    <property type="match status" value="1"/>
</dbReference>
<feature type="modified residue" description="N6-(pyridoxal phosphate)lysine" evidence="15">
    <location>
        <position position="330"/>
    </location>
</feature>
<keyword evidence="9 15" id="KW-0663">Pyridoxal phosphate</keyword>
<proteinExistence type="inferred from homology"/>
<evidence type="ECO:0000256" key="11">
    <source>
        <dbReference type="ARBA" id="ARBA00023014"/>
    </source>
</evidence>
<evidence type="ECO:0000256" key="5">
    <source>
        <dbReference type="ARBA" id="ARBA00022363"/>
    </source>
</evidence>
<evidence type="ECO:0000313" key="18">
    <source>
        <dbReference type="Proteomes" id="UP000235005"/>
    </source>
</evidence>
<dbReference type="InterPro" id="IPR022462">
    <property type="entry name" value="EpmB"/>
</dbReference>
<dbReference type="SFLD" id="SFLDS00029">
    <property type="entry name" value="Radical_SAM"/>
    <property type="match status" value="1"/>
</dbReference>
<dbReference type="InterPro" id="IPR058240">
    <property type="entry name" value="rSAM_sf"/>
</dbReference>
<evidence type="ECO:0000256" key="6">
    <source>
        <dbReference type="ARBA" id="ARBA00022485"/>
    </source>
</evidence>
<dbReference type="NCBIfam" id="TIGR00238">
    <property type="entry name" value="KamA family radical SAM protein"/>
    <property type="match status" value="1"/>
</dbReference>
<feature type="binding site" evidence="14">
    <location>
        <position position="125"/>
    </location>
    <ligand>
        <name>[4Fe-4S] cluster</name>
        <dbReference type="ChEBI" id="CHEBI:49883"/>
        <note>4Fe-4S-S-AdoMet</note>
    </ligand>
</feature>
<gene>
    <name evidence="17" type="primary">epmB</name>
    <name evidence="17" type="ORF">C0039_01210</name>
</gene>
<keyword evidence="12" id="KW-0413">Isomerase</keyword>
<evidence type="ECO:0000313" key="17">
    <source>
        <dbReference type="EMBL" id="PLW70779.1"/>
    </source>
</evidence>
<name>A0A2N5X8J0_9GAMM</name>
<evidence type="ECO:0000256" key="1">
    <source>
        <dbReference type="ARBA" id="ARBA00001352"/>
    </source>
</evidence>
<evidence type="ECO:0000256" key="15">
    <source>
        <dbReference type="PIRSR" id="PIRSR603739-50"/>
    </source>
</evidence>
<keyword evidence="6 14" id="KW-0004">4Fe-4S</keyword>
<dbReference type="RefSeq" id="WP_084179434.1">
    <property type="nucleotide sequence ID" value="NZ_PKUS01000001.1"/>
</dbReference>
<keyword evidence="11 14" id="KW-0411">Iron-sulfur</keyword>
<comment type="cofactor">
    <cofactor evidence="3">
        <name>[4Fe-4S] cluster</name>
        <dbReference type="ChEBI" id="CHEBI:49883"/>
    </cofactor>
</comment>
<evidence type="ECO:0000256" key="12">
    <source>
        <dbReference type="ARBA" id="ARBA00023235"/>
    </source>
</evidence>
<dbReference type="InterPro" id="IPR007197">
    <property type="entry name" value="rSAM"/>
</dbReference>